<organism evidence="2 3">
    <name type="scientific">Malus domestica</name>
    <name type="common">Apple</name>
    <name type="synonym">Pyrus malus</name>
    <dbReference type="NCBI Taxonomy" id="3750"/>
    <lineage>
        <taxon>Eukaryota</taxon>
        <taxon>Viridiplantae</taxon>
        <taxon>Streptophyta</taxon>
        <taxon>Embryophyta</taxon>
        <taxon>Tracheophyta</taxon>
        <taxon>Spermatophyta</taxon>
        <taxon>Magnoliopsida</taxon>
        <taxon>eudicotyledons</taxon>
        <taxon>Gunneridae</taxon>
        <taxon>Pentapetalae</taxon>
        <taxon>rosids</taxon>
        <taxon>fabids</taxon>
        <taxon>Rosales</taxon>
        <taxon>Rosaceae</taxon>
        <taxon>Amygdaloideae</taxon>
        <taxon>Maleae</taxon>
        <taxon>Malus</taxon>
    </lineage>
</organism>
<keyword evidence="1" id="KW-0812">Transmembrane</keyword>
<keyword evidence="1" id="KW-1133">Transmembrane helix</keyword>
<dbReference type="AlphaFoldDB" id="A0A498K548"/>
<accession>A0A498K548</accession>
<gene>
    <name evidence="2" type="ORF">DVH24_030356</name>
</gene>
<dbReference type="EMBL" id="RDQH01000330">
    <property type="protein sequence ID" value="RXI02427.1"/>
    <property type="molecule type" value="Genomic_DNA"/>
</dbReference>
<feature type="transmembrane region" description="Helical" evidence="1">
    <location>
        <begin position="209"/>
        <end position="229"/>
    </location>
</feature>
<evidence type="ECO:0000313" key="2">
    <source>
        <dbReference type="EMBL" id="RXI02427.1"/>
    </source>
</evidence>
<protein>
    <recommendedName>
        <fullName evidence="4">EF-hand domain-containing protein</fullName>
    </recommendedName>
</protein>
<evidence type="ECO:0008006" key="4">
    <source>
        <dbReference type="Google" id="ProtNLM"/>
    </source>
</evidence>
<dbReference type="Proteomes" id="UP000290289">
    <property type="component" value="Chromosome 4"/>
</dbReference>
<proteinExistence type="predicted"/>
<sequence>MLMEIEIEIGEGERETEAERQREKEREEWGSQRHCCRSLIFFDPIFVFFSASHSRNIARPLTHSLTTGHTGAPTLPFSGKTSPQNHYHSLRSAQDTQAKAFHCAVAPATVHRLLLRDSPLPTSREKVAAAAVGKKNRRNGGKWEVFSCSPQHNKCFVCAEETPFNPSLPLRADYDEFIAATMHLNWMDREHLYTTFQHFDKDSSRYAEIMIDMCFFILFYFIFFFYIMLFNSKYITRSRVIIHHDQHLIYNNVAKMHSDYQVYHDGRTKVKKYGMHGEF</sequence>
<name>A0A498K548_MALDO</name>
<keyword evidence="3" id="KW-1185">Reference proteome</keyword>
<evidence type="ECO:0000256" key="1">
    <source>
        <dbReference type="SAM" id="Phobius"/>
    </source>
</evidence>
<keyword evidence="1" id="KW-0472">Membrane</keyword>
<reference evidence="2 3" key="1">
    <citation type="submission" date="2018-10" db="EMBL/GenBank/DDBJ databases">
        <title>A high-quality apple genome assembly.</title>
        <authorList>
            <person name="Hu J."/>
        </authorList>
    </citation>
    <scope>NUCLEOTIDE SEQUENCE [LARGE SCALE GENOMIC DNA]</scope>
    <source>
        <strain evidence="3">cv. HFTH1</strain>
        <tissue evidence="2">Young leaf</tissue>
    </source>
</reference>
<dbReference type="Gene3D" id="1.10.238.10">
    <property type="entry name" value="EF-hand"/>
    <property type="match status" value="2"/>
</dbReference>
<comment type="caution">
    <text evidence="2">The sequence shown here is derived from an EMBL/GenBank/DDBJ whole genome shotgun (WGS) entry which is preliminary data.</text>
</comment>
<evidence type="ECO:0000313" key="3">
    <source>
        <dbReference type="Proteomes" id="UP000290289"/>
    </source>
</evidence>